<sequence length="263" mass="29746">MSKLLYANFFRMVKNKLFLIGMGFMFLAGSFLCFQQYRQLIGYHAQVKLDSTFFVYTLMIGVISAIFCSLFVGVEYNDGTMRNKIIAGHKRTEIYFSNLIVNIVASFLMCVSYMLANVIVGIPMIGTLRISTTKTLLIVVGSLITVVAFCSIFTMISLLVSNKAIAPIICILFVFLSIAFLNEVQRILDNPKIWYDGTVNTAYVGGREREQLEFIYNVLPAGQEMQYARKNIKNMNEMSLYSVGVTVITTGIGIFFFKRKNIK</sequence>
<organism evidence="2 3">
    <name type="scientific">Blautia hansenii DSM 20583</name>
    <dbReference type="NCBI Taxonomy" id="537007"/>
    <lineage>
        <taxon>Bacteria</taxon>
        <taxon>Bacillati</taxon>
        <taxon>Bacillota</taxon>
        <taxon>Clostridia</taxon>
        <taxon>Lachnospirales</taxon>
        <taxon>Lachnospiraceae</taxon>
        <taxon>Blautia</taxon>
    </lineage>
</organism>
<evidence type="ECO:0008006" key="4">
    <source>
        <dbReference type="Google" id="ProtNLM"/>
    </source>
</evidence>
<dbReference type="STRING" id="537007.BLAHAN_06316"/>
<dbReference type="Proteomes" id="UP000003755">
    <property type="component" value="Unassembled WGS sequence"/>
</dbReference>
<dbReference type="Pfam" id="PF12679">
    <property type="entry name" value="ABC2_membrane_2"/>
    <property type="match status" value="1"/>
</dbReference>
<dbReference type="EMBL" id="ABYU02000030">
    <property type="protein sequence ID" value="EEX20865.1"/>
    <property type="molecule type" value="Genomic_DNA"/>
</dbReference>
<evidence type="ECO:0000313" key="3">
    <source>
        <dbReference type="Proteomes" id="UP000003755"/>
    </source>
</evidence>
<dbReference type="eggNOG" id="COG1277">
    <property type="taxonomic scope" value="Bacteria"/>
</dbReference>
<feature type="transmembrane region" description="Helical" evidence="1">
    <location>
        <begin position="136"/>
        <end position="159"/>
    </location>
</feature>
<gene>
    <name evidence="2" type="ORF">BLAHAN_06316</name>
</gene>
<dbReference type="PANTHER" id="PTHR37305:SF1">
    <property type="entry name" value="MEMBRANE PROTEIN"/>
    <property type="match status" value="1"/>
</dbReference>
<dbReference type="RefSeq" id="WP_003022668.1">
    <property type="nucleotide sequence ID" value="NZ_CP022413.2"/>
</dbReference>
<feature type="transmembrane region" description="Helical" evidence="1">
    <location>
        <begin position="164"/>
        <end position="181"/>
    </location>
</feature>
<dbReference type="HOGENOM" id="CLU_087538_0_0_9"/>
<dbReference type="GO" id="GO:0140359">
    <property type="term" value="F:ABC-type transporter activity"/>
    <property type="evidence" value="ECO:0007669"/>
    <property type="project" value="InterPro"/>
</dbReference>
<feature type="transmembrane region" description="Helical" evidence="1">
    <location>
        <begin position="238"/>
        <end position="257"/>
    </location>
</feature>
<dbReference type="GO" id="GO:0005886">
    <property type="term" value="C:plasma membrane"/>
    <property type="evidence" value="ECO:0007669"/>
    <property type="project" value="UniProtKB-SubCell"/>
</dbReference>
<keyword evidence="1" id="KW-0812">Transmembrane</keyword>
<keyword evidence="1" id="KW-1133">Transmembrane helix</keyword>
<dbReference type="PANTHER" id="PTHR37305">
    <property type="entry name" value="INTEGRAL MEMBRANE PROTEIN-RELATED"/>
    <property type="match status" value="1"/>
</dbReference>
<evidence type="ECO:0000313" key="2">
    <source>
        <dbReference type="EMBL" id="EEX20865.1"/>
    </source>
</evidence>
<name>C9LA67_BLAHA</name>
<dbReference type="AlphaFoldDB" id="C9LA67"/>
<evidence type="ECO:0000256" key="1">
    <source>
        <dbReference type="SAM" id="Phobius"/>
    </source>
</evidence>
<protein>
    <recommendedName>
        <fullName evidence="4">ABC-2 type transporter</fullName>
    </recommendedName>
</protein>
<keyword evidence="3" id="KW-1185">Reference proteome</keyword>
<keyword evidence="1" id="KW-0472">Membrane</keyword>
<accession>C9LA67</accession>
<proteinExistence type="predicted"/>
<reference evidence="2" key="1">
    <citation type="submission" date="2009-09" db="EMBL/GenBank/DDBJ databases">
        <authorList>
            <person name="Weinstock G."/>
            <person name="Sodergren E."/>
            <person name="Clifton S."/>
            <person name="Fulton L."/>
            <person name="Fulton B."/>
            <person name="Courtney L."/>
            <person name="Fronick C."/>
            <person name="Harrison M."/>
            <person name="Strong C."/>
            <person name="Farmer C."/>
            <person name="Delahaunty K."/>
            <person name="Markovic C."/>
            <person name="Hall O."/>
            <person name="Minx P."/>
            <person name="Tomlinson C."/>
            <person name="Mitreva M."/>
            <person name="Nelson J."/>
            <person name="Hou S."/>
            <person name="Wollam A."/>
            <person name="Pepin K.H."/>
            <person name="Johnson M."/>
            <person name="Bhonagiri V."/>
            <person name="Nash W.E."/>
            <person name="Warren W."/>
            <person name="Chinwalla A."/>
            <person name="Mardis E.R."/>
            <person name="Wilson R.K."/>
        </authorList>
    </citation>
    <scope>NUCLEOTIDE SEQUENCE [LARGE SCALE GENOMIC DNA]</scope>
    <source>
        <strain evidence="2">DSM 20583</strain>
    </source>
</reference>
<feature type="transmembrane region" description="Helical" evidence="1">
    <location>
        <begin position="53"/>
        <end position="74"/>
    </location>
</feature>
<feature type="transmembrane region" description="Helical" evidence="1">
    <location>
        <begin position="95"/>
        <end position="116"/>
    </location>
</feature>
<comment type="caution">
    <text evidence="2">The sequence shown here is derived from an EMBL/GenBank/DDBJ whole genome shotgun (WGS) entry which is preliminary data.</text>
</comment>